<dbReference type="InterPro" id="IPR017927">
    <property type="entry name" value="FAD-bd_FR_type"/>
</dbReference>
<evidence type="ECO:0000259" key="1">
    <source>
        <dbReference type="PROSITE" id="PS51085"/>
    </source>
</evidence>
<reference evidence="3 4" key="1">
    <citation type="submission" date="2022-03" db="EMBL/GenBank/DDBJ databases">
        <title>Ignatzschineria rhizosphaerae HR5S32.</title>
        <authorList>
            <person name="Sun J.Q."/>
            <person name="Feng J.Y."/>
        </authorList>
    </citation>
    <scope>NUCLEOTIDE SEQUENCE [LARGE SCALE GENOMIC DNA]</scope>
    <source>
        <strain evidence="3 4">HR5S32</strain>
    </source>
</reference>
<proteinExistence type="predicted"/>
<gene>
    <name evidence="3" type="primary">antC</name>
    <name evidence="3" type="ORF">MMG00_00675</name>
</gene>
<name>A0ABY3X4N4_9GAMM</name>
<evidence type="ECO:0000313" key="4">
    <source>
        <dbReference type="Proteomes" id="UP000829542"/>
    </source>
</evidence>
<dbReference type="InterPro" id="IPR050415">
    <property type="entry name" value="MRET"/>
</dbReference>
<feature type="domain" description="FAD-binding FR-type" evidence="2">
    <location>
        <begin position="102"/>
        <end position="203"/>
    </location>
</feature>
<dbReference type="InterPro" id="IPR008333">
    <property type="entry name" value="Cbr1-like_FAD-bd_dom"/>
</dbReference>
<accession>A0ABY3X4N4</accession>
<keyword evidence="4" id="KW-1185">Reference proteome</keyword>
<dbReference type="PROSITE" id="PS00197">
    <property type="entry name" value="2FE2S_FER_1"/>
    <property type="match status" value="1"/>
</dbReference>
<dbReference type="Proteomes" id="UP000829542">
    <property type="component" value="Chromosome"/>
</dbReference>
<dbReference type="PROSITE" id="PS51384">
    <property type="entry name" value="FAD_FR"/>
    <property type="match status" value="1"/>
</dbReference>
<dbReference type="Pfam" id="PF00970">
    <property type="entry name" value="FAD_binding_6"/>
    <property type="match status" value="1"/>
</dbReference>
<dbReference type="PANTHER" id="PTHR47354:SF5">
    <property type="entry name" value="PROTEIN RFBI"/>
    <property type="match status" value="1"/>
</dbReference>
<dbReference type="InterPro" id="IPR006058">
    <property type="entry name" value="2Fe2S_fd_BS"/>
</dbReference>
<sequence>MHTAAIVFRDGVTRIFEVNSNERLLDAAFRNGVSLPLDCREGVCATCRGLCESGKIEMDYVDEDALSESEIASGYVLSCQTTLQSAASFYFDIDSSVCNVSVRTFDGTVSSLEKVSDAAMIMEVTLDDLAGVSYLPGQYAHIYIPDTEEHRAYSFATAKAVDGKLRFLMRLLPDGVMSNYLRDRCQLGDKLKLELPYGAFYLREIEKPLLLIAGGTGLSAILGMLDQLAESEGRNLPIRVIYGARKEEDLSELNRLEAYRSIFSNYHFEIILSDAVDTWTGKRGYVTDCIMDCQFTTPFDAYLCGPPAMIEASEAWLKAAHLEKAIGDYQLYFERFVSS</sequence>
<dbReference type="Pfam" id="PF00111">
    <property type="entry name" value="Fer2"/>
    <property type="match status" value="1"/>
</dbReference>
<dbReference type="NCBIfam" id="NF008822">
    <property type="entry name" value="PRK11872.1"/>
    <property type="match status" value="1"/>
</dbReference>
<feature type="domain" description="2Fe-2S ferredoxin-type" evidence="1">
    <location>
        <begin position="2"/>
        <end position="108"/>
    </location>
</feature>
<dbReference type="Pfam" id="PF00175">
    <property type="entry name" value="NAD_binding_1"/>
    <property type="match status" value="1"/>
</dbReference>
<dbReference type="PANTHER" id="PTHR47354">
    <property type="entry name" value="NADH OXIDOREDUCTASE HCR"/>
    <property type="match status" value="1"/>
</dbReference>
<protein>
    <submittedName>
        <fullName evidence="3">Anthranilate 1,2-dioxygenase electron transfer component AntC</fullName>
    </submittedName>
</protein>
<evidence type="ECO:0000313" key="3">
    <source>
        <dbReference type="EMBL" id="UNM96422.1"/>
    </source>
</evidence>
<dbReference type="RefSeq" id="WP_242149977.1">
    <property type="nucleotide sequence ID" value="NZ_CP093379.1"/>
</dbReference>
<dbReference type="CDD" id="cd00207">
    <property type="entry name" value="fer2"/>
    <property type="match status" value="1"/>
</dbReference>
<dbReference type="InterPro" id="IPR001433">
    <property type="entry name" value="OxRdtase_FAD/NAD-bd"/>
</dbReference>
<dbReference type="EMBL" id="CP093379">
    <property type="protein sequence ID" value="UNM96422.1"/>
    <property type="molecule type" value="Genomic_DNA"/>
</dbReference>
<organism evidence="3 4">
    <name type="scientific">Ignatzschineria rhizosphaerae</name>
    <dbReference type="NCBI Taxonomy" id="2923279"/>
    <lineage>
        <taxon>Bacteria</taxon>
        <taxon>Pseudomonadati</taxon>
        <taxon>Pseudomonadota</taxon>
        <taxon>Gammaproteobacteria</taxon>
        <taxon>Cardiobacteriales</taxon>
        <taxon>Ignatzschineriaceae</taxon>
        <taxon>Ignatzschineria</taxon>
    </lineage>
</organism>
<evidence type="ECO:0000259" key="2">
    <source>
        <dbReference type="PROSITE" id="PS51384"/>
    </source>
</evidence>
<dbReference type="PROSITE" id="PS51085">
    <property type="entry name" value="2FE2S_FER_2"/>
    <property type="match status" value="1"/>
</dbReference>
<dbReference type="InterPro" id="IPR001041">
    <property type="entry name" value="2Fe-2S_ferredoxin-type"/>
</dbReference>